<dbReference type="PROSITE" id="PS00486">
    <property type="entry name" value="DNA_MISMATCH_REPAIR_2"/>
    <property type="match status" value="1"/>
</dbReference>
<keyword evidence="3" id="KW-0067">ATP-binding</keyword>
<organism evidence="6 7">
    <name type="scientific">Prymnesium parvum</name>
    <name type="common">Toxic golden alga</name>
    <dbReference type="NCBI Taxonomy" id="97485"/>
    <lineage>
        <taxon>Eukaryota</taxon>
        <taxon>Haptista</taxon>
        <taxon>Haptophyta</taxon>
        <taxon>Prymnesiophyceae</taxon>
        <taxon>Prymnesiales</taxon>
        <taxon>Prymnesiaceae</taxon>
        <taxon>Prymnesium</taxon>
    </lineage>
</organism>
<keyword evidence="4" id="KW-0238">DNA-binding</keyword>
<dbReference type="PANTHER" id="PTHR48448">
    <property type="entry name" value="MUTL PROTEIN ISOFORM 1"/>
    <property type="match status" value="1"/>
</dbReference>
<keyword evidence="7" id="KW-1185">Reference proteome</keyword>
<dbReference type="SUPFAM" id="SSF52540">
    <property type="entry name" value="P-loop containing nucleoside triphosphate hydrolases"/>
    <property type="match status" value="1"/>
</dbReference>
<keyword evidence="2" id="KW-0227">DNA damage</keyword>
<comment type="caution">
    <text evidence="6">The sequence shown here is derived from an EMBL/GenBank/DDBJ whole genome shotgun (WGS) entry which is preliminary data.</text>
</comment>
<name>A0AB34JVH7_PRYPA</name>
<dbReference type="GO" id="GO:0006298">
    <property type="term" value="P:mismatch repair"/>
    <property type="evidence" value="ECO:0007669"/>
    <property type="project" value="InterPro"/>
</dbReference>
<feature type="domain" description="DNA mismatch repair proteins mutS family" evidence="5">
    <location>
        <begin position="798"/>
        <end position="814"/>
    </location>
</feature>
<dbReference type="EMBL" id="JBGBPQ010000004">
    <property type="protein sequence ID" value="KAL1524966.1"/>
    <property type="molecule type" value="Genomic_DNA"/>
</dbReference>
<protein>
    <recommendedName>
        <fullName evidence="5">DNA mismatch repair proteins mutS family domain-containing protein</fullName>
    </recommendedName>
</protein>
<dbReference type="Gene3D" id="3.40.50.300">
    <property type="entry name" value="P-loop containing nucleotide triphosphate hydrolases"/>
    <property type="match status" value="1"/>
</dbReference>
<gene>
    <name evidence="6" type="ORF">AB1Y20_019842</name>
</gene>
<evidence type="ECO:0000256" key="4">
    <source>
        <dbReference type="ARBA" id="ARBA00023125"/>
    </source>
</evidence>
<evidence type="ECO:0000313" key="7">
    <source>
        <dbReference type="Proteomes" id="UP001515480"/>
    </source>
</evidence>
<dbReference type="AlphaFoldDB" id="A0AB34JVH7"/>
<evidence type="ECO:0000256" key="3">
    <source>
        <dbReference type="ARBA" id="ARBA00022840"/>
    </source>
</evidence>
<evidence type="ECO:0000256" key="2">
    <source>
        <dbReference type="ARBA" id="ARBA00022763"/>
    </source>
</evidence>
<dbReference type="SUPFAM" id="SSF55271">
    <property type="entry name" value="DNA repair protein MutS, domain I"/>
    <property type="match status" value="1"/>
</dbReference>
<dbReference type="InterPro" id="IPR053276">
    <property type="entry name" value="MtDNA_mismatch_repair_MutS"/>
</dbReference>
<evidence type="ECO:0000259" key="5">
    <source>
        <dbReference type="PROSITE" id="PS00486"/>
    </source>
</evidence>
<dbReference type="InterPro" id="IPR027417">
    <property type="entry name" value="P-loop_NTPase"/>
</dbReference>
<dbReference type="Pfam" id="PF01624">
    <property type="entry name" value="MutS_I"/>
    <property type="match status" value="1"/>
</dbReference>
<dbReference type="GO" id="GO:0030983">
    <property type="term" value="F:mismatched DNA binding"/>
    <property type="evidence" value="ECO:0007669"/>
    <property type="project" value="InterPro"/>
</dbReference>
<keyword evidence="1" id="KW-0547">Nucleotide-binding</keyword>
<dbReference type="InterPro" id="IPR000432">
    <property type="entry name" value="DNA_mismatch_repair_MutS_C"/>
</dbReference>
<proteinExistence type="predicted"/>
<dbReference type="Proteomes" id="UP001515480">
    <property type="component" value="Unassembled WGS sequence"/>
</dbReference>
<dbReference type="Pfam" id="PF00488">
    <property type="entry name" value="MutS_V"/>
    <property type="match status" value="1"/>
</dbReference>
<sequence length="1059" mass="116436">MLLHLGAVAFCRPARPLTLRACIPHMPRASLMTLALEPAEKPSRAAALDEAAPRETHEGCDISQLVHAGPYWQARLHELRRPAAIALVAKLEKESRLGFKNQGSSSGTLVDYAEKQKEKHPEKVLLIKVGEFYESFGIDALMLVEHAGLNPMGQRCRAGCPLQNLQPTLNDLTAAGLTVAVYEEIAPANTGSGPFKRLKQRALTQVVSPGSPVYMYEACLSPHEIAYVEPPPYVGICSTVSGYTAVQVFLDSRAWRVHRRLSRAALRSFLSSMPHAPPLLVDSTMGSLTFLPSDKRVLHAATPNNVEKVVLDLVAEQAQLSTDAFRQLSMHDHNRTQEGGLMAPRHLYTSTASQIGLLSSPGVPDLPSALLPPSAGSAAVQLLRRWLLLPPPPRIADAMRSVCENLMKLEHSLLVAKSVPVGKLVAFISARQGNTPLFLEIRTMLHTMQQALLRRELDPLNDALLKLVAFEAGLQVPLERLMEGVERAMASIDPVVVDPTSKDHSDPPSKCEYKQANDFFEKNEENFRNLVQPERVLGEYNRVSAAAQALSEALSEPIAKDKQLELHHDVINNALTFKRVKGKQASTEEQPAEADLLLRPAEDRHRKLLTGRKTTAKIVSATHEYLNACAEAHSAVRCQLQSLCDELQGELPTLVTTAHWTLLSKTLLDHVRCTMAKGWTLPVLRDAEDNTRQLKVDGIWPYWIPEQAAAKNSFTWNGIWMLTAPNMAGKSTLMRSTTVVALLANAGLLAPVQGGLVPRYDGYFVRTASFDVPSEGKSSFAQEMDDLHVLTSECGQRSLIMLDEIGRGTSTREGAALGVALLEWLDAKGMNAMFATHLHEIETLLSTMPPLPSLHRRCLRVSTDVDGQVKMHYALEEGVCTDSLALNSARNAGLPNELLTRMQELVDASPRVAAPREPSSDATASCAVVGHDSLREPDDSSPDEQLRKIGDLLVEVSGGHAYIHVPPKHEPPPRLGGRSCVYVLQYRYRHLKSGFPVYVGESDMVSNRLQQHRSRRRSTKLECVLVEVESKSRAREVEAIMISTLKAARLGRVTNIVTT</sequence>
<dbReference type="SMART" id="SM00534">
    <property type="entry name" value="MUTSac"/>
    <property type="match status" value="1"/>
</dbReference>
<dbReference type="InterPro" id="IPR007695">
    <property type="entry name" value="DNA_mismatch_repair_MutS-lik_N"/>
</dbReference>
<dbReference type="GO" id="GO:0005524">
    <property type="term" value="F:ATP binding"/>
    <property type="evidence" value="ECO:0007669"/>
    <property type="project" value="UniProtKB-KW"/>
</dbReference>
<reference evidence="6 7" key="1">
    <citation type="journal article" date="2024" name="Science">
        <title>Giant polyketide synthase enzymes in the biosynthesis of giant marine polyether toxins.</title>
        <authorList>
            <person name="Fallon T.R."/>
            <person name="Shende V.V."/>
            <person name="Wierzbicki I.H."/>
            <person name="Pendleton A.L."/>
            <person name="Watervoot N.F."/>
            <person name="Auber R.P."/>
            <person name="Gonzalez D.J."/>
            <person name="Wisecaver J.H."/>
            <person name="Moore B.S."/>
        </authorList>
    </citation>
    <scope>NUCLEOTIDE SEQUENCE [LARGE SCALE GENOMIC DNA]</scope>
    <source>
        <strain evidence="6 7">12B1</strain>
    </source>
</reference>
<dbReference type="PANTHER" id="PTHR48448:SF1">
    <property type="entry name" value="MUTL PROTEIN ISOFORM 1"/>
    <property type="match status" value="1"/>
</dbReference>
<dbReference type="Gene3D" id="3.40.1170.10">
    <property type="entry name" value="DNA repair protein MutS, domain I"/>
    <property type="match status" value="1"/>
</dbReference>
<dbReference type="InterPro" id="IPR016151">
    <property type="entry name" value="DNA_mismatch_repair_MutS_N"/>
</dbReference>
<evidence type="ECO:0000313" key="6">
    <source>
        <dbReference type="EMBL" id="KAL1524966.1"/>
    </source>
</evidence>
<accession>A0AB34JVH7</accession>
<evidence type="ECO:0000256" key="1">
    <source>
        <dbReference type="ARBA" id="ARBA00022741"/>
    </source>
</evidence>